<accession>A0A1W6JPB4</accession>
<feature type="domain" description="IrrE N-terminal-like" evidence="1">
    <location>
        <begin position="32"/>
        <end position="118"/>
    </location>
</feature>
<name>A0A1W6JPB4_9CAUD</name>
<evidence type="ECO:0000313" key="3">
    <source>
        <dbReference type="Proteomes" id="UP000224652"/>
    </source>
</evidence>
<dbReference type="KEGG" id="vg:65071995"/>
<sequence length="156" mass="18490">MGKYEDLMIKYDHLPITETKYMPDFMSGLYLDGEIFINDNRSVRQKLETLAEEIAHHKLTHGNITNSDEYNNRKFENYARRYAKETVISLDGLIEAHRRGINSLYELSEFFEVTEEYVLDCLNHYKSKYGLSVIHDDYTIHFEPLSVIKNKRRDAE</sequence>
<dbReference type="InterPro" id="IPR010359">
    <property type="entry name" value="IrrE_HExxH"/>
</dbReference>
<keyword evidence="3" id="KW-1185">Reference proteome</keyword>
<dbReference type="GeneID" id="65071995"/>
<dbReference type="RefSeq" id="YP_010082986.1">
    <property type="nucleotide sequence ID" value="NC_055036.1"/>
</dbReference>
<protein>
    <recommendedName>
        <fullName evidence="1">IrrE N-terminal-like domain-containing protein</fullName>
    </recommendedName>
</protein>
<evidence type="ECO:0000313" key="2">
    <source>
        <dbReference type="EMBL" id="ARM68017.1"/>
    </source>
</evidence>
<dbReference type="Proteomes" id="UP000224652">
    <property type="component" value="Segment"/>
</dbReference>
<dbReference type="EMBL" id="KY653120">
    <property type="protein sequence ID" value="ARM68017.1"/>
    <property type="molecule type" value="Genomic_DNA"/>
</dbReference>
<reference evidence="2 3" key="1">
    <citation type="submission" date="2017-02" db="EMBL/GenBank/DDBJ databases">
        <title>Analysis of active prophages from bacterial high-throughput sequencing data.</title>
        <authorList>
            <person name="Sun Q."/>
            <person name="Zhang X."/>
            <person name="Xing S."/>
            <person name="Tong Y.-G."/>
        </authorList>
    </citation>
    <scope>NUCLEOTIDE SEQUENCE [LARGE SCALE GENOMIC DNA]</scope>
</reference>
<proteinExistence type="predicted"/>
<dbReference type="Pfam" id="PF06114">
    <property type="entry name" value="Peptidase_M78"/>
    <property type="match status" value="1"/>
</dbReference>
<evidence type="ECO:0000259" key="1">
    <source>
        <dbReference type="Pfam" id="PF06114"/>
    </source>
</evidence>
<organism evidence="2 3">
    <name type="scientific">Staphylococcus phage IME1348_01</name>
    <dbReference type="NCBI Taxonomy" id="1965489"/>
    <lineage>
        <taxon>Viruses</taxon>
        <taxon>Duplodnaviria</taxon>
        <taxon>Heunggongvirae</taxon>
        <taxon>Uroviricota</taxon>
        <taxon>Caudoviricetes</taxon>
        <taxon>Rockefellervirus</taxon>
        <taxon>Rockefellervirus IME134801</taxon>
    </lineage>
</organism>